<dbReference type="GO" id="GO:0003700">
    <property type="term" value="F:DNA-binding transcription factor activity"/>
    <property type="evidence" value="ECO:0007669"/>
    <property type="project" value="InterPro"/>
</dbReference>
<dbReference type="Gene3D" id="1.20.5.170">
    <property type="match status" value="1"/>
</dbReference>
<dbReference type="AlphaFoldDB" id="A0A2U1MIY1"/>
<proteinExistence type="predicted"/>
<evidence type="ECO:0000256" key="2">
    <source>
        <dbReference type="ARBA" id="ARBA00023015"/>
    </source>
</evidence>
<dbReference type="Proteomes" id="UP000245207">
    <property type="component" value="Unassembled WGS sequence"/>
</dbReference>
<feature type="region of interest" description="Disordered" evidence="7">
    <location>
        <begin position="32"/>
        <end position="72"/>
    </location>
</feature>
<dbReference type="SUPFAM" id="SSF57959">
    <property type="entry name" value="Leucine zipper domain"/>
    <property type="match status" value="1"/>
</dbReference>
<dbReference type="PROSITE" id="PS50217">
    <property type="entry name" value="BZIP"/>
    <property type="match status" value="1"/>
</dbReference>
<dbReference type="EMBL" id="PKPP01005163">
    <property type="protein sequence ID" value="PWA61186.1"/>
    <property type="molecule type" value="Genomic_DNA"/>
</dbReference>
<evidence type="ECO:0000256" key="7">
    <source>
        <dbReference type="SAM" id="MobiDB-lite"/>
    </source>
</evidence>
<feature type="domain" description="BZIP" evidence="8">
    <location>
        <begin position="77"/>
        <end position="140"/>
    </location>
</feature>
<comment type="caution">
    <text evidence="9">The sequence shown here is derived from an EMBL/GenBank/DDBJ whole genome shotgun (WGS) entry which is preliminary data.</text>
</comment>
<dbReference type="PANTHER" id="PTHR45764:SF21">
    <property type="entry name" value="OS03G0770000 PROTEIN"/>
    <property type="match status" value="1"/>
</dbReference>
<evidence type="ECO:0000256" key="1">
    <source>
        <dbReference type="ARBA" id="ARBA00004123"/>
    </source>
</evidence>
<accession>A0A2U1MIY1</accession>
<keyword evidence="10" id="KW-1185">Reference proteome</keyword>
<keyword evidence="6" id="KW-0175">Coiled coil</keyword>
<dbReference type="Pfam" id="PF00170">
    <property type="entry name" value="bZIP_1"/>
    <property type="match status" value="1"/>
</dbReference>
<evidence type="ECO:0000313" key="9">
    <source>
        <dbReference type="EMBL" id="PWA61186.1"/>
    </source>
</evidence>
<comment type="subcellular location">
    <subcellularLocation>
        <location evidence="1">Nucleus</location>
    </subcellularLocation>
</comment>
<evidence type="ECO:0000256" key="5">
    <source>
        <dbReference type="ARBA" id="ARBA00023242"/>
    </source>
</evidence>
<evidence type="ECO:0000256" key="4">
    <source>
        <dbReference type="ARBA" id="ARBA00023163"/>
    </source>
</evidence>
<dbReference type="GO" id="GO:0045893">
    <property type="term" value="P:positive regulation of DNA-templated transcription"/>
    <property type="evidence" value="ECO:0007669"/>
    <property type="project" value="TreeGrafter"/>
</dbReference>
<organism evidence="9 10">
    <name type="scientific">Artemisia annua</name>
    <name type="common">Sweet wormwood</name>
    <dbReference type="NCBI Taxonomy" id="35608"/>
    <lineage>
        <taxon>Eukaryota</taxon>
        <taxon>Viridiplantae</taxon>
        <taxon>Streptophyta</taxon>
        <taxon>Embryophyta</taxon>
        <taxon>Tracheophyta</taxon>
        <taxon>Spermatophyta</taxon>
        <taxon>Magnoliopsida</taxon>
        <taxon>eudicotyledons</taxon>
        <taxon>Gunneridae</taxon>
        <taxon>Pentapetalae</taxon>
        <taxon>asterids</taxon>
        <taxon>campanulids</taxon>
        <taxon>Asterales</taxon>
        <taxon>Asteraceae</taxon>
        <taxon>Asteroideae</taxon>
        <taxon>Anthemideae</taxon>
        <taxon>Artemisiinae</taxon>
        <taxon>Artemisia</taxon>
    </lineage>
</organism>
<evidence type="ECO:0000259" key="8">
    <source>
        <dbReference type="PROSITE" id="PS50217"/>
    </source>
</evidence>
<keyword evidence="4" id="KW-0804">Transcription</keyword>
<dbReference type="InterPro" id="IPR045314">
    <property type="entry name" value="bZIP_plant_GBF1"/>
</dbReference>
<keyword evidence="3" id="KW-0238">DNA-binding</keyword>
<feature type="compositionally biased region" description="Polar residues" evidence="7">
    <location>
        <begin position="48"/>
        <end position="66"/>
    </location>
</feature>
<dbReference type="GO" id="GO:0005634">
    <property type="term" value="C:nucleus"/>
    <property type="evidence" value="ECO:0007669"/>
    <property type="project" value="UniProtKB-SubCell"/>
</dbReference>
<dbReference type="InterPro" id="IPR046347">
    <property type="entry name" value="bZIP_sf"/>
</dbReference>
<dbReference type="FunFam" id="1.20.5.170:FF:000020">
    <property type="entry name" value="BZIP transcription factor"/>
    <property type="match status" value="1"/>
</dbReference>
<dbReference type="InterPro" id="IPR004827">
    <property type="entry name" value="bZIP"/>
</dbReference>
<feature type="coiled-coil region" evidence="6">
    <location>
        <begin position="88"/>
        <end position="150"/>
    </location>
</feature>
<dbReference type="CDD" id="cd14702">
    <property type="entry name" value="bZIP_plant_GBF1"/>
    <property type="match status" value="1"/>
</dbReference>
<evidence type="ECO:0000256" key="3">
    <source>
        <dbReference type="ARBA" id="ARBA00023125"/>
    </source>
</evidence>
<dbReference type="SMART" id="SM00338">
    <property type="entry name" value="BRLZ"/>
    <property type="match status" value="1"/>
</dbReference>
<keyword evidence="5" id="KW-0539">Nucleus</keyword>
<dbReference type="STRING" id="35608.A0A2U1MIY1"/>
<dbReference type="PANTHER" id="PTHR45764">
    <property type="entry name" value="BZIP TRANSCRIPTION FACTOR 44"/>
    <property type="match status" value="1"/>
</dbReference>
<evidence type="ECO:0000313" key="10">
    <source>
        <dbReference type="Proteomes" id="UP000245207"/>
    </source>
</evidence>
<name>A0A2U1MIY1_ARTAN</name>
<protein>
    <submittedName>
        <fullName evidence="9">Basic-leucine zipper domain-containing protein</fullName>
    </submittedName>
</protein>
<sequence length="193" mass="22165">MTMLSSVFPVSVEHVPSEGFFGTGFTPWDTDTNQNPFVYQPQEPVFSFSGSDDSTPKANSSNSGSDEGSPIEVNVIDDRKRRRMISNRESARRSRMRKQKHLENLRNQVTRHKTGNRELMNRLRFISQHVQVMKQENERLRSESVMLKQKLWDIHQVLLVRQLQNQLSSTSAWTACNNNVTSINEQNATSLIA</sequence>
<dbReference type="GO" id="GO:0046982">
    <property type="term" value="F:protein heterodimerization activity"/>
    <property type="evidence" value="ECO:0007669"/>
    <property type="project" value="UniProtKB-ARBA"/>
</dbReference>
<evidence type="ECO:0000256" key="6">
    <source>
        <dbReference type="SAM" id="Coils"/>
    </source>
</evidence>
<dbReference type="PROSITE" id="PS00036">
    <property type="entry name" value="BZIP_BASIC"/>
    <property type="match status" value="1"/>
</dbReference>
<dbReference type="OrthoDB" id="551672at2759"/>
<keyword evidence="2" id="KW-0805">Transcription regulation</keyword>
<reference evidence="9 10" key="1">
    <citation type="journal article" date="2018" name="Mol. Plant">
        <title>The genome of Artemisia annua provides insight into the evolution of Asteraceae family and artemisinin biosynthesis.</title>
        <authorList>
            <person name="Shen Q."/>
            <person name="Zhang L."/>
            <person name="Liao Z."/>
            <person name="Wang S."/>
            <person name="Yan T."/>
            <person name="Shi P."/>
            <person name="Liu M."/>
            <person name="Fu X."/>
            <person name="Pan Q."/>
            <person name="Wang Y."/>
            <person name="Lv Z."/>
            <person name="Lu X."/>
            <person name="Zhang F."/>
            <person name="Jiang W."/>
            <person name="Ma Y."/>
            <person name="Chen M."/>
            <person name="Hao X."/>
            <person name="Li L."/>
            <person name="Tang Y."/>
            <person name="Lv G."/>
            <person name="Zhou Y."/>
            <person name="Sun X."/>
            <person name="Brodelius P.E."/>
            <person name="Rose J.K.C."/>
            <person name="Tang K."/>
        </authorList>
    </citation>
    <scope>NUCLEOTIDE SEQUENCE [LARGE SCALE GENOMIC DNA]</scope>
    <source>
        <strain evidence="10">cv. Huhao1</strain>
        <tissue evidence="9">Leaf</tissue>
    </source>
</reference>
<dbReference type="GO" id="GO:0000976">
    <property type="term" value="F:transcription cis-regulatory region binding"/>
    <property type="evidence" value="ECO:0007669"/>
    <property type="project" value="TreeGrafter"/>
</dbReference>
<gene>
    <name evidence="9" type="ORF">CTI12_AA375240</name>
</gene>